<dbReference type="UniPathway" id="UPA00138"/>
<dbReference type="Proteomes" id="UP000187941">
    <property type="component" value="Chromosome"/>
</dbReference>
<comment type="similarity">
    <text evidence="2 7 8">Belongs to the triosephosphate isomerase family.</text>
</comment>
<dbReference type="GO" id="GO:0019563">
    <property type="term" value="P:glycerol catabolic process"/>
    <property type="evidence" value="ECO:0007669"/>
    <property type="project" value="TreeGrafter"/>
</dbReference>
<evidence type="ECO:0000256" key="5">
    <source>
        <dbReference type="ARBA" id="ARBA00023152"/>
    </source>
</evidence>
<dbReference type="EC" id="5.3.1.1" evidence="7 8"/>
<proteinExistence type="inferred from homology"/>
<dbReference type="InterPro" id="IPR020861">
    <property type="entry name" value="Triosephosphate_isomerase_AS"/>
</dbReference>
<comment type="pathway">
    <text evidence="7 8">Carbohydrate biosynthesis; gluconeogenesis.</text>
</comment>
<comment type="catalytic activity">
    <reaction evidence="7 8">
        <text>D-glyceraldehyde 3-phosphate = dihydroxyacetone phosphate</text>
        <dbReference type="Rhea" id="RHEA:18585"/>
        <dbReference type="ChEBI" id="CHEBI:57642"/>
        <dbReference type="ChEBI" id="CHEBI:59776"/>
        <dbReference type="EC" id="5.3.1.1"/>
    </reaction>
</comment>
<evidence type="ECO:0000256" key="3">
    <source>
        <dbReference type="ARBA" id="ARBA00022432"/>
    </source>
</evidence>
<feature type="binding site" evidence="7">
    <location>
        <begin position="237"/>
        <end position="238"/>
    </location>
    <ligand>
        <name>substrate</name>
    </ligand>
</feature>
<keyword evidence="10" id="KW-1185">Reference proteome</keyword>
<name>A0A1P9X1P0_9BACT</name>
<dbReference type="PROSITE" id="PS00171">
    <property type="entry name" value="TIM_1"/>
    <property type="match status" value="1"/>
</dbReference>
<sequence>MRKKIVAGNWKMNKTAEEAKALLSEVVNMVKDEVTSDVTVVLCPPALYLTTFRQYVPAGGRISLGAQNCHEKASGAYTGEISAPMLQSIGVEYVILGHSERRQYFGETNTQLAEKVNIALENNLTPIFCCGESRDLRENGDYIGFVKGQLTESVFHLSAEQFANVVIAYEPIWAIGTGLTASSAQAQDMHAELRQHIASQYGDDVAQNTSILYGGSANEKNAAELFAQPDVDGGLIGGASLKSREFTTVVKAIS</sequence>
<keyword evidence="3 7" id="KW-0312">Gluconeogenesis</keyword>
<comment type="subcellular location">
    <subcellularLocation>
        <location evidence="7 8">Cytoplasm</location>
    </subcellularLocation>
</comment>
<evidence type="ECO:0000256" key="8">
    <source>
        <dbReference type="RuleBase" id="RU363013"/>
    </source>
</evidence>
<dbReference type="InterPro" id="IPR013785">
    <property type="entry name" value="Aldolase_TIM"/>
</dbReference>
<feature type="active site" description="Electrophile" evidence="7">
    <location>
        <position position="98"/>
    </location>
</feature>
<comment type="pathway">
    <text evidence="1 7 8">Carbohydrate degradation; glycolysis; D-glyceraldehyde 3-phosphate from glycerone phosphate: step 1/1.</text>
</comment>
<evidence type="ECO:0000256" key="7">
    <source>
        <dbReference type="HAMAP-Rule" id="MF_00147"/>
    </source>
</evidence>
<dbReference type="FunFam" id="3.20.20.70:FF:000016">
    <property type="entry name" value="Triosephosphate isomerase"/>
    <property type="match status" value="1"/>
</dbReference>
<dbReference type="GO" id="GO:0006096">
    <property type="term" value="P:glycolytic process"/>
    <property type="evidence" value="ECO:0007669"/>
    <property type="project" value="UniProtKB-UniRule"/>
</dbReference>
<keyword evidence="4 7" id="KW-0963">Cytoplasm</keyword>
<dbReference type="SUPFAM" id="SSF51351">
    <property type="entry name" value="Triosephosphate isomerase (TIM)"/>
    <property type="match status" value="1"/>
</dbReference>
<dbReference type="NCBIfam" id="TIGR00419">
    <property type="entry name" value="tim"/>
    <property type="match status" value="1"/>
</dbReference>
<dbReference type="PANTHER" id="PTHR21139">
    <property type="entry name" value="TRIOSEPHOSPHATE ISOMERASE"/>
    <property type="match status" value="1"/>
</dbReference>
<protein>
    <recommendedName>
        <fullName evidence="7 8">Triosephosphate isomerase</fullName>
        <shortName evidence="7">TIM</shortName>
        <shortName evidence="7">TPI</shortName>
        <ecNumber evidence="7 8">5.3.1.1</ecNumber>
    </recommendedName>
    <alternativeName>
        <fullName evidence="7">Triose-phosphate isomerase</fullName>
    </alternativeName>
</protein>
<reference evidence="9 10" key="1">
    <citation type="submission" date="2016-01" db="EMBL/GenBank/DDBJ databases">
        <authorList>
            <person name="Oliw E.H."/>
        </authorList>
    </citation>
    <scope>NUCLEOTIDE SEQUENCE [LARGE SCALE GENOMIC DNA]</scope>
    <source>
        <strain evidence="9 10">DY10</strain>
    </source>
</reference>
<evidence type="ECO:0000256" key="4">
    <source>
        <dbReference type="ARBA" id="ARBA00022490"/>
    </source>
</evidence>
<dbReference type="PANTHER" id="PTHR21139:SF42">
    <property type="entry name" value="TRIOSEPHOSPHATE ISOMERASE"/>
    <property type="match status" value="1"/>
</dbReference>
<dbReference type="PROSITE" id="PS51440">
    <property type="entry name" value="TIM_2"/>
    <property type="match status" value="1"/>
</dbReference>
<evidence type="ECO:0000256" key="2">
    <source>
        <dbReference type="ARBA" id="ARBA00007422"/>
    </source>
</evidence>
<dbReference type="EMBL" id="CP014263">
    <property type="protein sequence ID" value="AQG81552.1"/>
    <property type="molecule type" value="Genomic_DNA"/>
</dbReference>
<feature type="binding site" evidence="7">
    <location>
        <begin position="9"/>
        <end position="11"/>
    </location>
    <ligand>
        <name>substrate</name>
    </ligand>
</feature>
<dbReference type="OrthoDB" id="9809429at2"/>
<gene>
    <name evidence="7" type="primary">tpiA</name>
    <name evidence="9" type="ORF">AWR27_20875</name>
</gene>
<dbReference type="HAMAP" id="MF_00147_B">
    <property type="entry name" value="TIM_B"/>
    <property type="match status" value="1"/>
</dbReference>
<dbReference type="InterPro" id="IPR035990">
    <property type="entry name" value="TIM_sf"/>
</dbReference>
<dbReference type="InterPro" id="IPR000652">
    <property type="entry name" value="Triosephosphate_isomerase"/>
</dbReference>
<dbReference type="STRING" id="1178516.AWR27_20875"/>
<accession>A0A1P9X1P0</accession>
<dbReference type="AlphaFoldDB" id="A0A1P9X1P0"/>
<evidence type="ECO:0000256" key="6">
    <source>
        <dbReference type="ARBA" id="ARBA00023235"/>
    </source>
</evidence>
<feature type="binding site" evidence="7">
    <location>
        <position position="176"/>
    </location>
    <ligand>
        <name>substrate</name>
    </ligand>
</feature>
<evidence type="ECO:0000313" key="10">
    <source>
        <dbReference type="Proteomes" id="UP000187941"/>
    </source>
</evidence>
<evidence type="ECO:0000256" key="1">
    <source>
        <dbReference type="ARBA" id="ARBA00004680"/>
    </source>
</evidence>
<dbReference type="InterPro" id="IPR022896">
    <property type="entry name" value="TrioseP_Isoase_bac/euk"/>
</dbReference>
<dbReference type="GO" id="GO:0006094">
    <property type="term" value="P:gluconeogenesis"/>
    <property type="evidence" value="ECO:0007669"/>
    <property type="project" value="UniProtKB-UniRule"/>
</dbReference>
<comment type="function">
    <text evidence="7">Involved in the gluconeogenesis. Catalyzes stereospecifically the conversion of dihydroxyacetone phosphate (DHAP) to D-glyceraldehyde-3-phosphate (G3P).</text>
</comment>
<dbReference type="GO" id="GO:0005829">
    <property type="term" value="C:cytosol"/>
    <property type="evidence" value="ECO:0007669"/>
    <property type="project" value="TreeGrafter"/>
</dbReference>
<evidence type="ECO:0000313" key="9">
    <source>
        <dbReference type="EMBL" id="AQG81552.1"/>
    </source>
</evidence>
<dbReference type="GO" id="GO:0004807">
    <property type="term" value="F:triose-phosphate isomerase activity"/>
    <property type="evidence" value="ECO:0007669"/>
    <property type="project" value="UniProtKB-UniRule"/>
</dbReference>
<keyword evidence="5 7" id="KW-0324">Glycolysis</keyword>
<dbReference type="UniPathway" id="UPA00109">
    <property type="reaction ID" value="UER00189"/>
</dbReference>
<dbReference type="GO" id="GO:0046166">
    <property type="term" value="P:glyceraldehyde-3-phosphate biosynthetic process"/>
    <property type="evidence" value="ECO:0007669"/>
    <property type="project" value="TreeGrafter"/>
</dbReference>
<feature type="active site" description="Proton acceptor" evidence="7">
    <location>
        <position position="170"/>
    </location>
</feature>
<keyword evidence="6 7" id="KW-0413">Isomerase</keyword>
<organism evidence="9 10">
    <name type="scientific">Spirosoma montaniterrae</name>
    <dbReference type="NCBI Taxonomy" id="1178516"/>
    <lineage>
        <taxon>Bacteria</taxon>
        <taxon>Pseudomonadati</taxon>
        <taxon>Bacteroidota</taxon>
        <taxon>Cytophagia</taxon>
        <taxon>Cytophagales</taxon>
        <taxon>Cytophagaceae</taxon>
        <taxon>Spirosoma</taxon>
    </lineage>
</organism>
<dbReference type="RefSeq" id="WP_077133014.1">
    <property type="nucleotide sequence ID" value="NZ_CP014263.1"/>
</dbReference>
<comment type="subunit">
    <text evidence="7 8">Homodimer.</text>
</comment>
<dbReference type="CDD" id="cd00311">
    <property type="entry name" value="TIM"/>
    <property type="match status" value="1"/>
</dbReference>
<feature type="binding site" evidence="7">
    <location>
        <position position="216"/>
    </location>
    <ligand>
        <name>substrate</name>
    </ligand>
</feature>
<dbReference type="Pfam" id="PF00121">
    <property type="entry name" value="TIM"/>
    <property type="match status" value="1"/>
</dbReference>
<dbReference type="Gene3D" id="3.20.20.70">
    <property type="entry name" value="Aldolase class I"/>
    <property type="match status" value="1"/>
</dbReference>
<dbReference type="KEGG" id="smon:AWR27_20875"/>